<dbReference type="RefSeq" id="XP_020044623.1">
    <property type="nucleotide sequence ID" value="XM_020192106.1"/>
</dbReference>
<evidence type="ECO:0000313" key="2">
    <source>
        <dbReference type="EMBL" id="ODV58316.1"/>
    </source>
</evidence>
<keyword evidence="3" id="KW-1185">Reference proteome</keyword>
<dbReference type="GeneID" id="30965742"/>
<evidence type="ECO:0000313" key="3">
    <source>
        <dbReference type="Proteomes" id="UP000095038"/>
    </source>
</evidence>
<dbReference type="AlphaFoldDB" id="A0A1D2V9J7"/>
<dbReference type="Proteomes" id="UP000095038">
    <property type="component" value="Unassembled WGS sequence"/>
</dbReference>
<accession>A0A1D2V9J7</accession>
<name>A0A1D2V9J7_9ASCO</name>
<organism evidence="2 3">
    <name type="scientific">Ascoidea rubescens DSM 1968</name>
    <dbReference type="NCBI Taxonomy" id="1344418"/>
    <lineage>
        <taxon>Eukaryota</taxon>
        <taxon>Fungi</taxon>
        <taxon>Dikarya</taxon>
        <taxon>Ascomycota</taxon>
        <taxon>Saccharomycotina</taxon>
        <taxon>Saccharomycetes</taxon>
        <taxon>Ascoideaceae</taxon>
        <taxon>Ascoidea</taxon>
    </lineage>
</organism>
<reference evidence="3" key="1">
    <citation type="submission" date="2016-05" db="EMBL/GenBank/DDBJ databases">
        <title>Comparative genomics of biotechnologically important yeasts.</title>
        <authorList>
            <consortium name="DOE Joint Genome Institute"/>
            <person name="Riley R."/>
            <person name="Haridas S."/>
            <person name="Wolfe K.H."/>
            <person name="Lopes M.R."/>
            <person name="Hittinger C.T."/>
            <person name="Goker M."/>
            <person name="Salamov A."/>
            <person name="Wisecaver J."/>
            <person name="Long T.M."/>
            <person name="Aerts A.L."/>
            <person name="Barry K."/>
            <person name="Choi C."/>
            <person name="Clum A."/>
            <person name="Coughlan A.Y."/>
            <person name="Deshpande S."/>
            <person name="Douglass A.P."/>
            <person name="Hanson S.J."/>
            <person name="Klenk H.-P."/>
            <person name="Labutti K."/>
            <person name="Lapidus A."/>
            <person name="Lindquist E."/>
            <person name="Lipzen A."/>
            <person name="Meier-Kolthoff J.P."/>
            <person name="Ohm R.A."/>
            <person name="Otillar R.P."/>
            <person name="Pangilinan J."/>
            <person name="Peng Y."/>
            <person name="Rokas A."/>
            <person name="Rosa C.A."/>
            <person name="Scheuner C."/>
            <person name="Sibirny A.A."/>
            <person name="Slot J.C."/>
            <person name="Stielow J.B."/>
            <person name="Sun H."/>
            <person name="Kurtzman C.P."/>
            <person name="Blackwell M."/>
            <person name="Grigoriev I.V."/>
            <person name="Jeffries T.W."/>
        </authorList>
    </citation>
    <scope>NUCLEOTIDE SEQUENCE [LARGE SCALE GENOMIC DNA]</scope>
    <source>
        <strain evidence="3">DSM 1968</strain>
    </source>
</reference>
<proteinExistence type="predicted"/>
<evidence type="ECO:0008006" key="4">
    <source>
        <dbReference type="Google" id="ProtNLM"/>
    </source>
</evidence>
<dbReference type="EMBL" id="KV454493">
    <property type="protein sequence ID" value="ODV58316.1"/>
    <property type="molecule type" value="Genomic_DNA"/>
</dbReference>
<feature type="region of interest" description="Disordered" evidence="1">
    <location>
        <begin position="440"/>
        <end position="476"/>
    </location>
</feature>
<dbReference type="InParanoid" id="A0A1D2V9J7"/>
<feature type="compositionally biased region" description="Basic and acidic residues" evidence="1">
    <location>
        <begin position="455"/>
        <end position="464"/>
    </location>
</feature>
<dbReference type="Pfam" id="PF13921">
    <property type="entry name" value="Myb_DNA-bind_6"/>
    <property type="match status" value="1"/>
</dbReference>
<dbReference type="OrthoDB" id="4096351at2759"/>
<gene>
    <name evidence="2" type="ORF">ASCRUDRAFT_72730</name>
</gene>
<sequence length="673" mass="78583">MSTETSFEKNLNQKLLNLIDPIDPINSIDCFSYNKLTTNSNIYNRQNRQNLRKKNLVHFQNINQNINTNTNPNDQYIDQYFNQYNNNQLINSNNYYQSLSINNANNSINNSIENFNPLLNSIYNSNHLTANTNGINNINNINNLNNINNYATNFNGFSSLNSIINEPSPITLDNNTSLSINKDNYTFQNLFDFNNNNHNNNNNHTNHISNINNTDSFNISNINQFSNHIDSIDINLNQININNNLANITTFNSLNPDLSASINNHDPIQNNQNNINKEIKMEINNELDTNFNNVYNNNNNNQNYYHAYYQNQKECIKTVNDTLSNSKSGKIKNQKLHNIKPNKPTSLFSHINDNNENKNYKNFITKDNAENNNISNDIIHKDSYDYNNNTNLNIPRSAGSYSDIKFKFYSQSSSIPKNFNINNLSENNEESPFKIINFTNETAPNYSNNDENNDYDNKKKDLKISQKRQRSYSSNLDIKSYQRPAKKKQKFIVNSLSSLNLSKSFNPSLNTASSNDFPSTIGSIKSSSSTFASTPKSRHSRWTKADDDLLIYYKEQKNYSWREISLNLNNKYTWQSIQMRYLRTHKNRFKNWTVDDLKILKEIINDDWNNRFKRIHEKFNRSSKFHFSMDKLKNKLISINEKKFLNIQNDKVDKVLLTFNETEKFLLLQYGRT</sequence>
<evidence type="ECO:0000256" key="1">
    <source>
        <dbReference type="SAM" id="MobiDB-lite"/>
    </source>
</evidence>
<protein>
    <recommendedName>
        <fullName evidence="4">Myb-like domain-containing protein</fullName>
    </recommendedName>
</protein>